<dbReference type="AlphaFoldDB" id="A0A367CL91"/>
<dbReference type="Proteomes" id="UP000252797">
    <property type="component" value="Unassembled WGS sequence"/>
</dbReference>
<comment type="caution">
    <text evidence="1">The sequence shown here is derived from an EMBL/GenBank/DDBJ whole genome shotgun (WGS) entry which is preliminary data.</text>
</comment>
<organism evidence="1 2">
    <name type="scientific">Enterococcus durans</name>
    <dbReference type="NCBI Taxonomy" id="53345"/>
    <lineage>
        <taxon>Bacteria</taxon>
        <taxon>Bacillati</taxon>
        <taxon>Bacillota</taxon>
        <taxon>Bacilli</taxon>
        <taxon>Lactobacillales</taxon>
        <taxon>Enterococcaceae</taxon>
        <taxon>Enterococcus</taxon>
    </lineage>
</organism>
<evidence type="ECO:0000313" key="1">
    <source>
        <dbReference type="EMBL" id="RCA12433.1"/>
    </source>
</evidence>
<dbReference type="GeneID" id="56743290"/>
<dbReference type="Pfam" id="PF15983">
    <property type="entry name" value="DUF4767"/>
    <property type="match status" value="1"/>
</dbReference>
<accession>A0A367CL91</accession>
<reference evidence="1 2" key="1">
    <citation type="submission" date="2015-06" db="EMBL/GenBank/DDBJ databases">
        <title>The Genome Sequence of Enterococcus durans 4EA1.</title>
        <authorList>
            <consortium name="The Broad Institute Genomics Platform"/>
            <consortium name="The Broad Institute Genome Sequencing Center for Infectious Disease"/>
            <person name="Earl A.M."/>
            <person name="Van Tyne D."/>
            <person name="Lebreton F."/>
            <person name="Saavedra J.T."/>
            <person name="Gilmore M.S."/>
            <person name="Manson Mcguire A."/>
            <person name="Clock S."/>
            <person name="Crupain M."/>
            <person name="Rangan U."/>
            <person name="Young S."/>
            <person name="Abouelleil A."/>
            <person name="Cao P."/>
            <person name="Chapman S.B."/>
            <person name="Griggs A."/>
            <person name="Priest M."/>
            <person name="Shea T."/>
            <person name="Wortman J."/>
            <person name="Nusbaum C."/>
            <person name="Birren B."/>
        </authorList>
    </citation>
    <scope>NUCLEOTIDE SEQUENCE [LARGE SCALE GENOMIC DNA]</scope>
    <source>
        <strain evidence="1 2">4EA1</strain>
    </source>
</reference>
<gene>
    <name evidence="1" type="ORF">EA71_00641</name>
</gene>
<evidence type="ECO:0000313" key="2">
    <source>
        <dbReference type="Proteomes" id="UP000252797"/>
    </source>
</evidence>
<dbReference type="RefSeq" id="WP_081134002.1">
    <property type="nucleotide sequence ID" value="NZ_CABGIZ010000002.1"/>
</dbReference>
<dbReference type="EMBL" id="LEPB01000001">
    <property type="protein sequence ID" value="RCA12433.1"/>
    <property type="molecule type" value="Genomic_DNA"/>
</dbReference>
<dbReference type="PROSITE" id="PS51257">
    <property type="entry name" value="PROKAR_LIPOPROTEIN"/>
    <property type="match status" value="1"/>
</dbReference>
<dbReference type="InterPro" id="IPR031927">
    <property type="entry name" value="DUF4767"/>
</dbReference>
<proteinExistence type="predicted"/>
<protein>
    <submittedName>
        <fullName evidence="1">Uncharacterized protein</fullName>
    </submittedName>
</protein>
<name>A0A367CL91_9ENTE</name>
<sequence>MKKTVMFCLVLSTVLLAACQQTKKATAQSSKAAESSIAVTKESSSKASSESSTTNSTTSSSTSSTTTNSTSSTDTSSSTATETTTVSNLLWSADKSNQLASFMASWGQTMGQSYQAYGPGNNVNLYGLQLPDGVLNHMNGWQATVANTPISLTWSENGEVPSGYGLVAVYSDAQTQSGQKTRHVYFFTIEGGTPKVLVTSQNQGNPNNYLELRETDNQELKNGFSQIVTGQ</sequence>